<dbReference type="AlphaFoldDB" id="A0A061AKZ9"/>
<sequence length="59" mass="6553">MPATNALQPPLTNKERKILKSGFGDWTNFCASYGLKPWDRDDAAEAKAILEAMARQGEE</sequence>
<protein>
    <submittedName>
        <fullName evidence="1">RHTO0S03e06414g1_1</fullName>
    </submittedName>
</protein>
<evidence type="ECO:0000313" key="1">
    <source>
        <dbReference type="EMBL" id="CDR38234.1"/>
    </source>
</evidence>
<dbReference type="EMBL" id="LK052938">
    <property type="protein sequence ID" value="CDR38234.1"/>
    <property type="molecule type" value="Genomic_DNA"/>
</dbReference>
<gene>
    <name evidence="1" type="ORF">RHTO0S_03e06414g</name>
</gene>
<accession>A0A061AKZ9</accession>
<organism evidence="1">
    <name type="scientific">Rhodotorula toruloides</name>
    <name type="common">Yeast</name>
    <name type="synonym">Rhodosporidium toruloides</name>
    <dbReference type="NCBI Taxonomy" id="5286"/>
    <lineage>
        <taxon>Eukaryota</taxon>
        <taxon>Fungi</taxon>
        <taxon>Dikarya</taxon>
        <taxon>Basidiomycota</taxon>
        <taxon>Pucciniomycotina</taxon>
        <taxon>Microbotryomycetes</taxon>
        <taxon>Sporidiobolales</taxon>
        <taxon>Sporidiobolaceae</taxon>
        <taxon>Rhodotorula</taxon>
    </lineage>
</organism>
<dbReference type="OrthoDB" id="4232400at2759"/>
<name>A0A061AKZ9_RHOTO</name>
<proteinExistence type="predicted"/>
<reference evidence="1" key="1">
    <citation type="journal article" date="2014" name="Genome Announc.">
        <title>Draft genome sequence of Rhodosporidium toruloides CECT1137, an oleaginous yeast of biotechnological interest.</title>
        <authorList>
            <person name="Morin N."/>
            <person name="Calcas X."/>
            <person name="Devillers H."/>
            <person name="Durrens P."/>
            <person name="Sherman D.J."/>
            <person name="Nicaud J.-M."/>
            <person name="Neuveglise C."/>
        </authorList>
    </citation>
    <scope>NUCLEOTIDE SEQUENCE</scope>
    <source>
        <strain evidence="1">CECT1137</strain>
    </source>
</reference>